<evidence type="ECO:0000313" key="25">
    <source>
        <dbReference type="EMBL" id="PON52270.1"/>
    </source>
</evidence>
<dbReference type="OrthoDB" id="343092at2759"/>
<dbReference type="GO" id="GO:0048476">
    <property type="term" value="C:Holliday junction resolvase complex"/>
    <property type="evidence" value="ECO:0007669"/>
    <property type="project" value="InterPro"/>
</dbReference>
<keyword evidence="14 22" id="KW-0175">Coiled coil</keyword>
<evidence type="ECO:0000256" key="15">
    <source>
        <dbReference type="ARBA" id="ARBA00023172"/>
    </source>
</evidence>
<feature type="domain" description="ERCC4" evidence="24">
    <location>
        <begin position="348"/>
        <end position="504"/>
    </location>
</feature>
<dbReference type="GO" id="GO:0004519">
    <property type="term" value="F:endonuclease activity"/>
    <property type="evidence" value="ECO:0007669"/>
    <property type="project" value="UniProtKB-KW"/>
</dbReference>
<evidence type="ECO:0000256" key="23">
    <source>
        <dbReference type="SAM" id="MobiDB-lite"/>
    </source>
</evidence>
<dbReference type="Gene3D" id="1.10.150.670">
    <property type="entry name" value="Crossover junction endonuclease EME1, DNA-binding domain"/>
    <property type="match status" value="1"/>
</dbReference>
<keyword evidence="17" id="KW-0539">Nucleus</keyword>
<evidence type="ECO:0000256" key="17">
    <source>
        <dbReference type="ARBA" id="ARBA00023242"/>
    </source>
</evidence>
<evidence type="ECO:0000256" key="18">
    <source>
        <dbReference type="ARBA" id="ARBA00023254"/>
    </source>
</evidence>
<evidence type="ECO:0000256" key="7">
    <source>
        <dbReference type="ARBA" id="ARBA00022723"/>
    </source>
</evidence>
<comment type="subcellular location">
    <subcellularLocation>
        <location evidence="3">Nucleus</location>
    </subcellularLocation>
</comment>
<keyword evidence="5" id="KW-0132">Cell division</keyword>
<keyword evidence="16" id="KW-0234">DNA repair</keyword>
<keyword evidence="18" id="KW-0469">Meiosis</keyword>
<evidence type="ECO:0000256" key="5">
    <source>
        <dbReference type="ARBA" id="ARBA00022618"/>
    </source>
</evidence>
<dbReference type="Gene3D" id="3.40.50.10130">
    <property type="match status" value="1"/>
</dbReference>
<keyword evidence="10" id="KW-0498">Mitosis</keyword>
<dbReference type="FunCoup" id="A0A2P5BU17">
    <property type="interactions" value="210"/>
</dbReference>
<keyword evidence="9" id="KW-0227">DNA damage</keyword>
<dbReference type="FunFam" id="1.10.150.670:FF:000007">
    <property type="entry name" value="Crossover junction endonuclease EME1B"/>
    <property type="match status" value="1"/>
</dbReference>
<dbReference type="PANTHER" id="PTHR21077">
    <property type="entry name" value="EME1 PROTEIN"/>
    <property type="match status" value="1"/>
</dbReference>
<dbReference type="InterPro" id="IPR033310">
    <property type="entry name" value="Mms4/EME1/EME2"/>
</dbReference>
<evidence type="ECO:0000256" key="4">
    <source>
        <dbReference type="ARBA" id="ARBA00005313"/>
    </source>
</evidence>
<dbReference type="PANTHER" id="PTHR21077:SF5">
    <property type="entry name" value="CROSSOVER JUNCTION ENDONUCLEASE MMS4"/>
    <property type="match status" value="1"/>
</dbReference>
<keyword evidence="7" id="KW-0479">Metal-binding</keyword>
<comment type="cofactor">
    <cofactor evidence="1">
        <name>Ca(2+)</name>
        <dbReference type="ChEBI" id="CHEBI:29108"/>
    </cofactor>
</comment>
<keyword evidence="15" id="KW-0233">DNA recombination</keyword>
<comment type="cofactor">
    <cofactor evidence="2">
        <name>Mg(2+)</name>
        <dbReference type="ChEBI" id="CHEBI:18420"/>
    </cofactor>
</comment>
<evidence type="ECO:0000256" key="12">
    <source>
        <dbReference type="ARBA" id="ARBA00022837"/>
    </source>
</evidence>
<evidence type="ECO:0000256" key="22">
    <source>
        <dbReference type="SAM" id="Coils"/>
    </source>
</evidence>
<proteinExistence type="inferred from homology"/>
<accession>A0A2P5BU17</accession>
<dbReference type="Pfam" id="PF02732">
    <property type="entry name" value="ERCC4"/>
    <property type="match status" value="1"/>
</dbReference>
<evidence type="ECO:0000256" key="8">
    <source>
        <dbReference type="ARBA" id="ARBA00022759"/>
    </source>
</evidence>
<evidence type="ECO:0000256" key="2">
    <source>
        <dbReference type="ARBA" id="ARBA00001946"/>
    </source>
</evidence>
<dbReference type="GO" id="GO:0016787">
    <property type="term" value="F:hydrolase activity"/>
    <property type="evidence" value="ECO:0007669"/>
    <property type="project" value="UniProtKB-KW"/>
</dbReference>
<dbReference type="EMBL" id="JXTC01000462">
    <property type="protein sequence ID" value="PON52270.1"/>
    <property type="molecule type" value="Genomic_DNA"/>
</dbReference>
<evidence type="ECO:0000313" key="26">
    <source>
        <dbReference type="Proteomes" id="UP000237000"/>
    </source>
</evidence>
<comment type="similarity">
    <text evidence="4">Belongs to the EME1/MMS4 family.</text>
</comment>
<feature type="region of interest" description="Disordered" evidence="23">
    <location>
        <begin position="1"/>
        <end position="64"/>
    </location>
</feature>
<evidence type="ECO:0000256" key="13">
    <source>
        <dbReference type="ARBA" id="ARBA00022842"/>
    </source>
</evidence>
<comment type="subunit">
    <text evidence="21">Forms a heterodimer with MUS81.</text>
</comment>
<dbReference type="GO" id="GO:0051321">
    <property type="term" value="P:meiotic cell cycle"/>
    <property type="evidence" value="ECO:0007669"/>
    <property type="project" value="UniProtKB-KW"/>
</dbReference>
<dbReference type="Pfam" id="PF21292">
    <property type="entry name" value="EME1-MUS81_C"/>
    <property type="match status" value="1"/>
</dbReference>
<evidence type="ECO:0000256" key="16">
    <source>
        <dbReference type="ARBA" id="ARBA00023204"/>
    </source>
</evidence>
<gene>
    <name evidence="25" type="ORF">TorRG33x02_308870</name>
</gene>
<evidence type="ECO:0000256" key="6">
    <source>
        <dbReference type="ARBA" id="ARBA00022722"/>
    </source>
</evidence>
<dbReference type="Proteomes" id="UP000237000">
    <property type="component" value="Unassembled WGS sequence"/>
</dbReference>
<keyword evidence="26" id="KW-1185">Reference proteome</keyword>
<reference evidence="26" key="1">
    <citation type="submission" date="2016-06" db="EMBL/GenBank/DDBJ databases">
        <title>Parallel loss of symbiosis genes in relatives of nitrogen-fixing non-legume Parasponia.</title>
        <authorList>
            <person name="Van Velzen R."/>
            <person name="Holmer R."/>
            <person name="Bu F."/>
            <person name="Rutten L."/>
            <person name="Van Zeijl A."/>
            <person name="Liu W."/>
            <person name="Santuari L."/>
            <person name="Cao Q."/>
            <person name="Sharma T."/>
            <person name="Shen D."/>
            <person name="Roswanjaya Y."/>
            <person name="Wardhani T."/>
            <person name="Kalhor M.S."/>
            <person name="Jansen J."/>
            <person name="Van den Hoogen J."/>
            <person name="Gungor B."/>
            <person name="Hartog M."/>
            <person name="Hontelez J."/>
            <person name="Verver J."/>
            <person name="Yang W.-C."/>
            <person name="Schijlen E."/>
            <person name="Repin R."/>
            <person name="Schilthuizen M."/>
            <person name="Schranz E."/>
            <person name="Heidstra R."/>
            <person name="Miyata K."/>
            <person name="Fedorova E."/>
            <person name="Kohlen W."/>
            <person name="Bisseling T."/>
            <person name="Smit S."/>
            <person name="Geurts R."/>
        </authorList>
    </citation>
    <scope>NUCLEOTIDE SEQUENCE [LARGE SCALE GENOMIC DNA]</scope>
    <source>
        <strain evidence="26">cv. RG33-2</strain>
    </source>
</reference>
<evidence type="ECO:0000256" key="1">
    <source>
        <dbReference type="ARBA" id="ARBA00001913"/>
    </source>
</evidence>
<comment type="function">
    <text evidence="20">Interacts with MUS81 to form a DNA structure-specific endonuclease with substrate preference for branched DNA structures with a 5'-end at the branch nick. Typical substrates include 3'-flap structures, D-loops, replication forks, nicked Holliday junctions and also intact Holliday junctions with a reduced efficiency. May be required in mitosis for the processing of stalled or collapsed replication fork intermediates. Plays a role in DNA repair and in genotoxic stress-induced homologous recombination (HR) in somatic cells. Mediates a subset of meiotic recombination events that are insensitive to crossover interference.</text>
</comment>
<sequence>MSQPIILSDEEDQDPLSTPSHPIQSKKRRTGSDSYPNPNPNPIPTVVVLDDEPTPQKPGPIFVPETPISDIAIVKGSSRTSFDSRTRVSNSEHEFTDFTVVPETPMSNTTIVKCCSKTSSDPQAKVSDSENKFYVVPDTPMSDVAIVKCSRASSDPQTVVSNLEYKFSDAGINRLICLESDNESEGGYKRENWKEDDTMDSGFDSVNDFDWSSRFISSTCNMSGHADKTHISEERFFCPSPLQDDIPQESDSPGKENVRIDQMESIVQKKRINDNNEKKNSTSEVIRRKKMAEEERNRLKEEKKLKKLQEKLQKEALKAEAAELKKIEKERKKWENGKFALKSIVAEIDAKVIETGSVGGSLLTRFAEKGLKYRITSNPIERSILWTMKFPEHISELSPEGIEIRYLLLVYEAEEFCNLVASESFLDHVSGIQSCYPSHTVCYLTNRLMSFINKREQEQYKNPVNHNGWRRPPVEEVLAKLTTHFVKVHSRQCVDEAELAEHVVGLTCSLASCQFRKKLTRLSVNANGSLIPKDSTDRNLIQKNLWLKALVAIPKVQPRFAIAIWKKYPTMKSLLSVYMDRSKSVHEKEFLLKDLTIEGLIGDDRRLGEVCSKRVYRILMAQNGSIKTDDVENGADFFGRQSS</sequence>
<dbReference type="CDD" id="cd20083">
    <property type="entry name" value="XPF_nuclease_EME"/>
    <property type="match status" value="1"/>
</dbReference>
<dbReference type="InterPro" id="IPR006166">
    <property type="entry name" value="ERCC4_domain"/>
</dbReference>
<dbReference type="InterPro" id="IPR047524">
    <property type="entry name" value="XPF_nuclease_EME1_plant/arthr"/>
</dbReference>
<organism evidence="25 26">
    <name type="scientific">Trema orientale</name>
    <name type="common">Charcoal tree</name>
    <name type="synonym">Celtis orientalis</name>
    <dbReference type="NCBI Taxonomy" id="63057"/>
    <lineage>
        <taxon>Eukaryota</taxon>
        <taxon>Viridiplantae</taxon>
        <taxon>Streptophyta</taxon>
        <taxon>Embryophyta</taxon>
        <taxon>Tracheophyta</taxon>
        <taxon>Spermatophyta</taxon>
        <taxon>Magnoliopsida</taxon>
        <taxon>eudicotyledons</taxon>
        <taxon>Gunneridae</taxon>
        <taxon>Pentapetalae</taxon>
        <taxon>rosids</taxon>
        <taxon>fabids</taxon>
        <taxon>Rosales</taxon>
        <taxon>Cannabaceae</taxon>
        <taxon>Trema</taxon>
    </lineage>
</organism>
<dbReference type="GO" id="GO:0006310">
    <property type="term" value="P:DNA recombination"/>
    <property type="evidence" value="ECO:0007669"/>
    <property type="project" value="UniProtKB-KW"/>
</dbReference>
<evidence type="ECO:0000256" key="3">
    <source>
        <dbReference type="ARBA" id="ARBA00004123"/>
    </source>
</evidence>
<dbReference type="GO" id="GO:0005634">
    <property type="term" value="C:nucleus"/>
    <property type="evidence" value="ECO:0007669"/>
    <property type="project" value="UniProtKB-SubCell"/>
</dbReference>
<evidence type="ECO:0000256" key="20">
    <source>
        <dbReference type="ARBA" id="ARBA00059712"/>
    </source>
</evidence>
<dbReference type="GO" id="GO:0006281">
    <property type="term" value="P:DNA repair"/>
    <property type="evidence" value="ECO:0007669"/>
    <property type="project" value="UniProtKB-KW"/>
</dbReference>
<dbReference type="GO" id="GO:0051301">
    <property type="term" value="P:cell division"/>
    <property type="evidence" value="ECO:0007669"/>
    <property type="project" value="UniProtKB-KW"/>
</dbReference>
<name>A0A2P5BU17_TREOI</name>
<evidence type="ECO:0000256" key="10">
    <source>
        <dbReference type="ARBA" id="ARBA00022776"/>
    </source>
</evidence>
<dbReference type="GO" id="GO:0046872">
    <property type="term" value="F:metal ion binding"/>
    <property type="evidence" value="ECO:0007669"/>
    <property type="project" value="UniProtKB-KW"/>
</dbReference>
<dbReference type="AlphaFoldDB" id="A0A2P5BU17"/>
<feature type="coiled-coil region" evidence="22">
    <location>
        <begin position="282"/>
        <end position="337"/>
    </location>
</feature>
<evidence type="ECO:0000256" key="21">
    <source>
        <dbReference type="ARBA" id="ARBA00066032"/>
    </source>
</evidence>
<evidence type="ECO:0000256" key="19">
    <source>
        <dbReference type="ARBA" id="ARBA00023306"/>
    </source>
</evidence>
<keyword evidence="19" id="KW-0131">Cell cycle</keyword>
<keyword evidence="13" id="KW-0460">Magnesium</keyword>
<keyword evidence="8" id="KW-0255">Endonuclease</keyword>
<comment type="caution">
    <text evidence="25">The sequence shown here is derived from an EMBL/GenBank/DDBJ whole genome shotgun (WGS) entry which is preliminary data.</text>
</comment>
<keyword evidence="11" id="KW-0378">Hydrolase</keyword>
<dbReference type="GO" id="GO:0003677">
    <property type="term" value="F:DNA binding"/>
    <property type="evidence" value="ECO:0007669"/>
    <property type="project" value="InterPro"/>
</dbReference>
<keyword evidence="12" id="KW-0106">Calcium</keyword>
<dbReference type="InterPro" id="IPR042530">
    <property type="entry name" value="EME1/EME2_C"/>
</dbReference>
<evidence type="ECO:0000259" key="24">
    <source>
        <dbReference type="Pfam" id="PF02732"/>
    </source>
</evidence>
<evidence type="ECO:0000256" key="14">
    <source>
        <dbReference type="ARBA" id="ARBA00023054"/>
    </source>
</evidence>
<evidence type="ECO:0000256" key="9">
    <source>
        <dbReference type="ARBA" id="ARBA00022763"/>
    </source>
</evidence>
<dbReference type="InParanoid" id="A0A2P5BU17"/>
<keyword evidence="6" id="KW-0540">Nuclease</keyword>
<evidence type="ECO:0000256" key="11">
    <source>
        <dbReference type="ARBA" id="ARBA00022801"/>
    </source>
</evidence>
<protein>
    <submittedName>
        <fullName evidence="25">ERCC4 domain containing protein</fullName>
    </submittedName>
</protein>